<gene>
    <name evidence="2" type="ORF">SCF082_LOCUS33133</name>
</gene>
<accession>A0ABP0NKK7</accession>
<name>A0ABP0NKK7_9DINO</name>
<feature type="compositionally biased region" description="Basic and acidic residues" evidence="1">
    <location>
        <begin position="65"/>
        <end position="78"/>
    </location>
</feature>
<evidence type="ECO:0000256" key="1">
    <source>
        <dbReference type="SAM" id="MobiDB-lite"/>
    </source>
</evidence>
<sequence length="621" mass="68940">MGMKPVVEASSESLGSKVARIAALVGGLAGVLTWRPSGSTGKAAQSLAVAAMVASLATSWRAGCDSKKRATGPIRDEYADPPYGLQDQVREDEPACSREDGSEEEPISEPSPEGSRDYAVDVSHGGEVEGSGTSGDSRELSLVSEEMDRGWDYDPAYWAQGPGGHDGTTLEDDVRDDWLAFMRDLTVDAGSPVENRPVESESSSAERPDWRRTLASEDEEPPTLDEMTAQGWRVVRSNLAPPNREIYRGPDPVLPPAEDQDGEMPTWMGNLCRSVTGPLRLVLRVPPDEVTGLHGALPACAEAKAVQAGSRAGEVMRRKLELLKSCWMCVTWFLYTHELLGKFARLSSAFAALLGDERCWQTLSLPKSPAMTQRLLKLMLVEEQELWAWPLCQVQQVDLEEGEARSPVNSCWSSQMPWPCLRSPVGLDFTDAKHSTLEQLRTLLMKKLDVEDNLQRLILRNIPISAKPSETYDEIITFFFTSCGKASYSPWDQNLIRLVNPVHPKYPAGFCSSFLVTDELGALRQRFRGFRFFLRPVRRDGEVQRALEVTALRGLAGTPWTQRSTARHPSDLEIGAKADELVEFELGELKDLPPCHSVVTDRFEDWKERMATSYKRMLALI</sequence>
<evidence type="ECO:0000313" key="2">
    <source>
        <dbReference type="EMBL" id="CAK9064300.1"/>
    </source>
</evidence>
<dbReference type="EMBL" id="CAXAMM010029224">
    <property type="protein sequence ID" value="CAK9064300.1"/>
    <property type="molecule type" value="Genomic_DNA"/>
</dbReference>
<keyword evidence="3" id="KW-1185">Reference proteome</keyword>
<comment type="caution">
    <text evidence="2">The sequence shown here is derived from an EMBL/GenBank/DDBJ whole genome shotgun (WGS) entry which is preliminary data.</text>
</comment>
<organism evidence="2 3">
    <name type="scientific">Durusdinium trenchii</name>
    <dbReference type="NCBI Taxonomy" id="1381693"/>
    <lineage>
        <taxon>Eukaryota</taxon>
        <taxon>Sar</taxon>
        <taxon>Alveolata</taxon>
        <taxon>Dinophyceae</taxon>
        <taxon>Suessiales</taxon>
        <taxon>Symbiodiniaceae</taxon>
        <taxon>Durusdinium</taxon>
    </lineage>
</organism>
<dbReference type="Proteomes" id="UP001642464">
    <property type="component" value="Unassembled WGS sequence"/>
</dbReference>
<evidence type="ECO:0000313" key="3">
    <source>
        <dbReference type="Proteomes" id="UP001642464"/>
    </source>
</evidence>
<feature type="region of interest" description="Disordered" evidence="1">
    <location>
        <begin position="65"/>
        <end position="139"/>
    </location>
</feature>
<feature type="compositionally biased region" description="Basic and acidic residues" evidence="1">
    <location>
        <begin position="196"/>
        <end position="215"/>
    </location>
</feature>
<protein>
    <submittedName>
        <fullName evidence="2">Uncharacterized protein</fullName>
    </submittedName>
</protein>
<feature type="compositionally biased region" description="Basic and acidic residues" evidence="1">
    <location>
        <begin position="114"/>
        <end position="127"/>
    </location>
</feature>
<proteinExistence type="predicted"/>
<reference evidence="2 3" key="1">
    <citation type="submission" date="2024-02" db="EMBL/GenBank/DDBJ databases">
        <authorList>
            <person name="Chen Y."/>
            <person name="Shah S."/>
            <person name="Dougan E. K."/>
            <person name="Thang M."/>
            <person name="Chan C."/>
        </authorList>
    </citation>
    <scope>NUCLEOTIDE SEQUENCE [LARGE SCALE GENOMIC DNA]</scope>
</reference>
<feature type="region of interest" description="Disordered" evidence="1">
    <location>
        <begin position="190"/>
        <end position="224"/>
    </location>
</feature>
<feature type="compositionally biased region" description="Basic and acidic residues" evidence="1">
    <location>
        <begin position="88"/>
        <end position="100"/>
    </location>
</feature>